<dbReference type="InterPro" id="IPR001144">
    <property type="entry name" value="Enterotoxin_A"/>
</dbReference>
<keyword evidence="4" id="KW-0260">Enterotoxin</keyword>
<keyword evidence="3" id="KW-0732">Signal</keyword>
<gene>
    <name evidence="7" type="ORF">M983_2871</name>
</gene>
<dbReference type="AlphaFoldDB" id="A0A198FD74"/>
<dbReference type="RefSeq" id="WP_066752481.1">
    <property type="nucleotide sequence ID" value="NZ_LXEN01000146.1"/>
</dbReference>
<comment type="similarity">
    <text evidence="1">Belongs to the enterotoxin A family.</text>
</comment>
<keyword evidence="2" id="KW-0800">Toxin</keyword>
<dbReference type="Pfam" id="PF01375">
    <property type="entry name" value="Enterotoxin_a"/>
    <property type="match status" value="1"/>
</dbReference>
<evidence type="ECO:0008006" key="9">
    <source>
        <dbReference type="Google" id="ProtNLM"/>
    </source>
</evidence>
<keyword evidence="6" id="KW-1015">Disulfide bond</keyword>
<evidence type="ECO:0000256" key="4">
    <source>
        <dbReference type="ARBA" id="ARBA00022861"/>
    </source>
</evidence>
<evidence type="ECO:0000313" key="7">
    <source>
        <dbReference type="EMBL" id="OAT22822.1"/>
    </source>
</evidence>
<evidence type="ECO:0000256" key="6">
    <source>
        <dbReference type="ARBA" id="ARBA00023157"/>
    </source>
</evidence>
<keyword evidence="5" id="KW-0843">Virulence</keyword>
<evidence type="ECO:0000256" key="1">
    <source>
        <dbReference type="ARBA" id="ARBA00009092"/>
    </source>
</evidence>
<keyword evidence="8" id="KW-1185">Reference proteome</keyword>
<name>A0A198FD74_9GAMM</name>
<evidence type="ECO:0000256" key="3">
    <source>
        <dbReference type="ARBA" id="ARBA00022729"/>
    </source>
</evidence>
<protein>
    <recommendedName>
        <fullName evidence="9">Pertussis toxin subunit 1</fullName>
    </recommendedName>
</protein>
<dbReference type="OrthoDB" id="6446522at2"/>
<dbReference type="GO" id="GO:0005615">
    <property type="term" value="C:extracellular space"/>
    <property type="evidence" value="ECO:0007669"/>
    <property type="project" value="InterPro"/>
</dbReference>
<dbReference type="Gene3D" id="3.90.210.10">
    <property type="entry name" value="Heat-Labile Enterotoxin, subunit A"/>
    <property type="match status" value="1"/>
</dbReference>
<dbReference type="Proteomes" id="UP000094023">
    <property type="component" value="Unassembled WGS sequence"/>
</dbReference>
<sequence length="273" mass="30846">MIRALIVVFLLLQIPFSWAINPTSVVYRADSRTLSDIHEAGGMWPLREGAPDNDLTHHFEGESIDGMCSNFVSTSQSLRAVVEHAISLSRPNEFEPYDPEFVTYIYVIRPDLNFYDVEGSLTHARNSTNDANMRNLINRLLSNYSGMEELVARDGFSQNRILSYARLDADMLQRYGTSGNSALFTESFWASRWVNNPTYDYHYDQDISSSSPYQQVGMPEGAVLEVSNGTQPSVRLGETCLGVSPNFNHKSKQKLKDVCSKNEHFNVIKKTLN</sequence>
<comment type="caution">
    <text evidence="7">The sequence shown here is derived from an EMBL/GenBank/DDBJ whole genome shotgun (WGS) entry which is preliminary data.</text>
</comment>
<dbReference type="SUPFAM" id="SSF56399">
    <property type="entry name" value="ADP-ribosylation"/>
    <property type="match status" value="1"/>
</dbReference>
<evidence type="ECO:0000256" key="2">
    <source>
        <dbReference type="ARBA" id="ARBA00022656"/>
    </source>
</evidence>
<evidence type="ECO:0000313" key="8">
    <source>
        <dbReference type="Proteomes" id="UP000094023"/>
    </source>
</evidence>
<dbReference type="STRING" id="1354337.M983_2871"/>
<accession>A0A198FD74</accession>
<evidence type="ECO:0000256" key="5">
    <source>
        <dbReference type="ARBA" id="ARBA00023026"/>
    </source>
</evidence>
<dbReference type="GO" id="GO:0090729">
    <property type="term" value="F:toxin activity"/>
    <property type="evidence" value="ECO:0007669"/>
    <property type="project" value="UniProtKB-KW"/>
</dbReference>
<organism evidence="7 8">
    <name type="scientific">Proteus myxofaciens ATCC 19692</name>
    <dbReference type="NCBI Taxonomy" id="1354337"/>
    <lineage>
        <taxon>Bacteria</taxon>
        <taxon>Pseudomonadati</taxon>
        <taxon>Pseudomonadota</taxon>
        <taxon>Gammaproteobacteria</taxon>
        <taxon>Enterobacterales</taxon>
        <taxon>Morganellaceae</taxon>
        <taxon>Proteus</taxon>
    </lineage>
</organism>
<reference evidence="7 8" key="1">
    <citation type="submission" date="2016-04" db="EMBL/GenBank/DDBJ databases">
        <title>ATOL: Assembling a taxonomically balanced genome-scale reconstruction of the evolutionary history of the Enterobacteriaceae.</title>
        <authorList>
            <person name="Plunkett G.III."/>
            <person name="Neeno-Eckwall E.C."/>
            <person name="Glasner J.D."/>
            <person name="Perna N.T."/>
        </authorList>
    </citation>
    <scope>NUCLEOTIDE SEQUENCE [LARGE SCALE GENOMIC DNA]</scope>
    <source>
        <strain evidence="7 8">ATCC 19692</strain>
    </source>
</reference>
<proteinExistence type="inferred from homology"/>
<dbReference type="EMBL" id="LXEN01000146">
    <property type="protein sequence ID" value="OAT22822.1"/>
    <property type="molecule type" value="Genomic_DNA"/>
</dbReference>